<comment type="caution">
    <text evidence="1">The sequence shown here is derived from an EMBL/GenBank/DDBJ whole genome shotgun (WGS) entry which is preliminary data.</text>
</comment>
<dbReference type="RefSeq" id="WP_158516029.1">
    <property type="nucleotide sequence ID" value="NZ_JARRYG010000004.1"/>
</dbReference>
<accession>A0AA42JU48</accession>
<name>A0AA42JU48_9GAMM</name>
<evidence type="ECO:0000313" key="2">
    <source>
        <dbReference type="EMBL" id="MDO7858076.1"/>
    </source>
</evidence>
<reference evidence="2" key="3">
    <citation type="journal article" date="2024" name="Int. J. Antimicrob. Agents">
        <title>Identification of a novel Providencia species showing multi-drug-resistant in three patients with hospital-acquired infection.</title>
        <authorList>
            <person name="Yang W."/>
            <person name="Chen J."/>
            <person name="Yang F."/>
            <person name="Ji P."/>
            <person name="Shen S."/>
            <person name="Yin D."/>
            <person name="Hu F."/>
        </authorList>
    </citation>
    <scope>NUCLEOTIDE SEQUENCE</scope>
    <source>
        <strain evidence="2">CRE-138-0111</strain>
    </source>
</reference>
<organism evidence="1 3">
    <name type="scientific">Providencia huashanensis</name>
    <dbReference type="NCBI Taxonomy" id="3037798"/>
    <lineage>
        <taxon>Bacteria</taxon>
        <taxon>Pseudomonadati</taxon>
        <taxon>Pseudomonadota</taxon>
        <taxon>Gammaproteobacteria</taxon>
        <taxon>Enterobacterales</taxon>
        <taxon>Morganellaceae</taxon>
        <taxon>Providencia</taxon>
    </lineage>
</organism>
<dbReference type="Proteomes" id="UP001176478">
    <property type="component" value="Unassembled WGS sequence"/>
</dbReference>
<protein>
    <submittedName>
        <fullName evidence="1">Uncharacterized protein</fullName>
    </submittedName>
</protein>
<reference evidence="2" key="2">
    <citation type="submission" date="2023-07" db="EMBL/GenBank/DDBJ databases">
        <authorList>
            <person name="Yang W."/>
            <person name="Chen J."/>
            <person name="Ji P."/>
            <person name="Hu F."/>
        </authorList>
    </citation>
    <scope>NUCLEOTIDE SEQUENCE</scope>
    <source>
        <strain evidence="2">CRE-138-0111</strain>
    </source>
</reference>
<evidence type="ECO:0000313" key="3">
    <source>
        <dbReference type="Proteomes" id="UP001156701"/>
    </source>
</evidence>
<dbReference type="AlphaFoldDB" id="A0AA42JU48"/>
<keyword evidence="4" id="KW-1185">Reference proteome</keyword>
<dbReference type="EMBL" id="JAUQTG010000011">
    <property type="protein sequence ID" value="MDO7858076.1"/>
    <property type="molecule type" value="Genomic_DNA"/>
</dbReference>
<sequence length="52" mass="5520">MNNHHFAIGISLALGIGTLSAQAQSSDDNVIVTTMIVTKPTGCVGPEKRRRL</sequence>
<gene>
    <name evidence="1" type="ORF">P7V44_05165</name>
    <name evidence="2" type="ORF">Q5E86_17350</name>
</gene>
<evidence type="ECO:0000313" key="1">
    <source>
        <dbReference type="EMBL" id="MDG4695628.1"/>
    </source>
</evidence>
<dbReference type="EMBL" id="JARRYG010000004">
    <property type="protein sequence ID" value="MDG4695628.1"/>
    <property type="molecule type" value="Genomic_DNA"/>
</dbReference>
<proteinExistence type="predicted"/>
<reference evidence="1" key="1">
    <citation type="submission" date="2023-03" db="EMBL/GenBank/DDBJ databases">
        <title>a new species belonging to Providencia genus.</title>
        <authorList>
            <person name="Yang W."/>
            <person name="Hu F."/>
            <person name="Shen S."/>
            <person name="Ding L."/>
            <person name="Yin D."/>
        </authorList>
    </citation>
    <scope>NUCLEOTIDE SEQUENCE</scope>
    <source>
        <strain evidence="1">CRE-3FA-0001</strain>
    </source>
</reference>
<dbReference type="Proteomes" id="UP001156701">
    <property type="component" value="Unassembled WGS sequence"/>
</dbReference>
<evidence type="ECO:0000313" key="4">
    <source>
        <dbReference type="Proteomes" id="UP001176478"/>
    </source>
</evidence>